<gene>
    <name evidence="1" type="ORF">VN93_2124</name>
</gene>
<evidence type="ECO:0000313" key="1">
    <source>
        <dbReference type="EMBL" id="KKW70704.1"/>
    </source>
</evidence>
<sequence>MPNVINNIHLVEHAQKLPFPIELHWKFHFSKMKGAFSLASKGERASDRIKENQIEAYENGSNQKGSLATARVILDEMTDGVDNRELFVNYLATFVVAG</sequence>
<proteinExistence type="predicted"/>
<comment type="caution">
    <text evidence="1">The sequence shown here is derived from an EMBL/GenBank/DDBJ whole genome shotgun (WGS) entry which is preliminary data.</text>
</comment>
<name>A0ABR5EEE7_LACLC</name>
<dbReference type="EMBL" id="LAVW01000148">
    <property type="protein sequence ID" value="KKW70704.1"/>
    <property type="molecule type" value="Genomic_DNA"/>
</dbReference>
<keyword evidence="2" id="KW-1185">Reference proteome</keyword>
<accession>A0ABR5EEE7</accession>
<evidence type="ECO:0000313" key="2">
    <source>
        <dbReference type="Proteomes" id="UP000034513"/>
    </source>
</evidence>
<reference evidence="1 2" key="1">
    <citation type="submission" date="2015-04" db="EMBL/GenBank/DDBJ databases">
        <title>Evaluation of non-dairy Lactococcus lactis with potential dairy applications reveals extensive phenotype-genotype disparity.</title>
        <authorList>
            <person name="Cavanagh D."/>
            <person name="Casey A."/>
            <person name="Altermann E."/>
            <person name="Cotter P."/>
            <person name="Fitzgerald G.F."/>
            <person name="McAuliffe O."/>
        </authorList>
    </citation>
    <scope>NUCLEOTIDE SEQUENCE [LARGE SCALE GENOMIC DNA]</scope>
    <source>
        <strain evidence="1 2">DPC6856</strain>
    </source>
</reference>
<protein>
    <submittedName>
        <fullName evidence="1">Conjugal transfer protein</fullName>
    </submittedName>
</protein>
<organism evidence="1 2">
    <name type="scientific">Lactococcus lactis subsp. cremoris</name>
    <name type="common">Streptococcus cremoris</name>
    <dbReference type="NCBI Taxonomy" id="1359"/>
    <lineage>
        <taxon>Bacteria</taxon>
        <taxon>Bacillati</taxon>
        <taxon>Bacillota</taxon>
        <taxon>Bacilli</taxon>
        <taxon>Lactobacillales</taxon>
        <taxon>Streptococcaceae</taxon>
        <taxon>Lactococcus</taxon>
    </lineage>
</organism>
<dbReference type="Proteomes" id="UP000034513">
    <property type="component" value="Unassembled WGS sequence"/>
</dbReference>